<evidence type="ECO:0000256" key="1">
    <source>
        <dbReference type="SAM" id="Phobius"/>
    </source>
</evidence>
<evidence type="ECO:0000256" key="2">
    <source>
        <dbReference type="SAM" id="SignalP"/>
    </source>
</evidence>
<dbReference type="RefSeq" id="WP_165616998.1">
    <property type="nucleotide sequence ID" value="NZ_FNAV01000001.1"/>
</dbReference>
<dbReference type="Proteomes" id="UP000198994">
    <property type="component" value="Unassembled WGS sequence"/>
</dbReference>
<keyword evidence="4" id="KW-1185">Reference proteome</keyword>
<keyword evidence="2" id="KW-0732">Signal</keyword>
<protein>
    <recommendedName>
        <fullName evidence="5">Peptidase M23</fullName>
    </recommendedName>
</protein>
<accession>A0A1G7AN98</accession>
<dbReference type="AlphaFoldDB" id="A0A1G7AN98"/>
<feature type="signal peptide" evidence="2">
    <location>
        <begin position="1"/>
        <end position="16"/>
    </location>
</feature>
<feature type="chain" id="PRO_5011735362" description="Peptidase M23" evidence="2">
    <location>
        <begin position="17"/>
        <end position="57"/>
    </location>
</feature>
<organism evidence="3 4">
    <name type="scientific">Salipiger thiooxidans</name>
    <dbReference type="NCBI Taxonomy" id="282683"/>
    <lineage>
        <taxon>Bacteria</taxon>
        <taxon>Pseudomonadati</taxon>
        <taxon>Pseudomonadota</taxon>
        <taxon>Alphaproteobacteria</taxon>
        <taxon>Rhodobacterales</taxon>
        <taxon>Roseobacteraceae</taxon>
        <taxon>Salipiger</taxon>
    </lineage>
</organism>
<feature type="transmembrane region" description="Helical" evidence="1">
    <location>
        <begin position="32"/>
        <end position="50"/>
    </location>
</feature>
<keyword evidence="1" id="KW-1133">Transmembrane helix</keyword>
<evidence type="ECO:0000313" key="3">
    <source>
        <dbReference type="EMBL" id="SDE16348.1"/>
    </source>
</evidence>
<reference evidence="4" key="1">
    <citation type="submission" date="2016-10" db="EMBL/GenBank/DDBJ databases">
        <authorList>
            <person name="Varghese N."/>
            <person name="Submissions S."/>
        </authorList>
    </citation>
    <scope>NUCLEOTIDE SEQUENCE [LARGE SCALE GENOMIC DNA]</scope>
    <source>
        <strain evidence="4">DSM 10146</strain>
    </source>
</reference>
<keyword evidence="1" id="KW-0472">Membrane</keyword>
<sequence length="57" mass="5866">MKLAAPLVLLAGPAMAHSGTAPHVHPHDGALWLSTVAFLGVATLGGRMILKRLKAEA</sequence>
<dbReference type="STRING" id="282683.SAMN04488105_101276"/>
<gene>
    <name evidence="3" type="ORF">SAMN04488105_101276</name>
</gene>
<name>A0A1G7AN98_9RHOB</name>
<evidence type="ECO:0000313" key="4">
    <source>
        <dbReference type="Proteomes" id="UP000198994"/>
    </source>
</evidence>
<proteinExistence type="predicted"/>
<keyword evidence="1" id="KW-0812">Transmembrane</keyword>
<evidence type="ECO:0008006" key="5">
    <source>
        <dbReference type="Google" id="ProtNLM"/>
    </source>
</evidence>
<dbReference type="EMBL" id="FNAV01000001">
    <property type="protein sequence ID" value="SDE16348.1"/>
    <property type="molecule type" value="Genomic_DNA"/>
</dbReference>